<proteinExistence type="predicted"/>
<gene>
    <name evidence="2" type="ORF">G3I43_07120</name>
</gene>
<dbReference type="EMBL" id="JAAGMK010000180">
    <property type="protein sequence ID" value="NEB83949.1"/>
    <property type="molecule type" value="Genomic_DNA"/>
</dbReference>
<evidence type="ECO:0000256" key="1">
    <source>
        <dbReference type="SAM" id="Coils"/>
    </source>
</evidence>
<name>A0A6G3SM28_STRAQ</name>
<dbReference type="RefSeq" id="WP_164256923.1">
    <property type="nucleotide sequence ID" value="NZ_JAAGMK010000180.1"/>
</dbReference>
<dbReference type="AlphaFoldDB" id="A0A6G3SM28"/>
<evidence type="ECO:0000313" key="2">
    <source>
        <dbReference type="EMBL" id="NEB83949.1"/>
    </source>
</evidence>
<keyword evidence="1" id="KW-0175">Coiled coil</keyword>
<protein>
    <submittedName>
        <fullName evidence="2">Uncharacterized protein</fullName>
    </submittedName>
</protein>
<organism evidence="2">
    <name type="scientific">Streptomyces anulatus</name>
    <name type="common">Streptomyces chrysomallus</name>
    <dbReference type="NCBI Taxonomy" id="1892"/>
    <lineage>
        <taxon>Bacteria</taxon>
        <taxon>Bacillati</taxon>
        <taxon>Actinomycetota</taxon>
        <taxon>Actinomycetes</taxon>
        <taxon>Kitasatosporales</taxon>
        <taxon>Streptomycetaceae</taxon>
        <taxon>Streptomyces</taxon>
    </lineage>
</organism>
<sequence length="144" mass="15700">MTTQPRIALDDLTSDALDQLYDRLAALENGARERSALLEEARDALEAAGINEAHGGESWPRLVPAIEELAADRAGWKARFERVQERVGELEAEGVRHRADNARLTAGQCTDSRAMCEQHHAPPVDGCPYPRCRAARATGRAATA</sequence>
<comment type="caution">
    <text evidence="2">The sequence shown here is derived from an EMBL/GenBank/DDBJ whole genome shotgun (WGS) entry which is preliminary data.</text>
</comment>
<feature type="coiled-coil region" evidence="1">
    <location>
        <begin position="66"/>
        <end position="93"/>
    </location>
</feature>
<reference evidence="2" key="1">
    <citation type="submission" date="2020-01" db="EMBL/GenBank/DDBJ databases">
        <title>Insect and environment-associated Actinomycetes.</title>
        <authorList>
            <person name="Currrie C."/>
            <person name="Chevrette M."/>
            <person name="Carlson C."/>
            <person name="Stubbendieck R."/>
            <person name="Wendt-Pienkowski E."/>
        </authorList>
    </citation>
    <scope>NUCLEOTIDE SEQUENCE</scope>
    <source>
        <strain evidence="2">SID505</strain>
    </source>
</reference>
<accession>A0A6G3SM28</accession>